<keyword evidence="2" id="KW-0238">DNA-binding</keyword>
<dbReference type="SMART" id="SM00347">
    <property type="entry name" value="HTH_MARR"/>
    <property type="match status" value="1"/>
</dbReference>
<dbReference type="GO" id="GO:0006950">
    <property type="term" value="P:response to stress"/>
    <property type="evidence" value="ECO:0007669"/>
    <property type="project" value="TreeGrafter"/>
</dbReference>
<evidence type="ECO:0000259" key="1">
    <source>
        <dbReference type="PROSITE" id="PS50995"/>
    </source>
</evidence>
<dbReference type="PROSITE" id="PS50995">
    <property type="entry name" value="HTH_MARR_2"/>
    <property type="match status" value="1"/>
</dbReference>
<accession>A0A1G7BLE0</accession>
<dbReference type="InterPro" id="IPR036388">
    <property type="entry name" value="WH-like_DNA-bd_sf"/>
</dbReference>
<reference evidence="3" key="1">
    <citation type="submission" date="2016-10" db="EMBL/GenBank/DDBJ databases">
        <authorList>
            <person name="Varghese N."/>
            <person name="Submissions S."/>
        </authorList>
    </citation>
    <scope>NUCLEOTIDE SEQUENCE [LARGE SCALE GENOMIC DNA]</scope>
    <source>
        <strain evidence="3">DSM 10146</strain>
    </source>
</reference>
<dbReference type="EMBL" id="FNAV01000002">
    <property type="protein sequence ID" value="SDE27941.1"/>
    <property type="molecule type" value="Genomic_DNA"/>
</dbReference>
<protein>
    <submittedName>
        <fullName evidence="2">DNA-binding transcriptional regulator, MarR family</fullName>
    </submittedName>
</protein>
<dbReference type="GO" id="GO:0003677">
    <property type="term" value="F:DNA binding"/>
    <property type="evidence" value="ECO:0007669"/>
    <property type="project" value="UniProtKB-KW"/>
</dbReference>
<dbReference type="Proteomes" id="UP000198994">
    <property type="component" value="Unassembled WGS sequence"/>
</dbReference>
<dbReference type="AlphaFoldDB" id="A0A1G7BLE0"/>
<dbReference type="SUPFAM" id="SSF46785">
    <property type="entry name" value="Winged helix' DNA-binding domain"/>
    <property type="match status" value="1"/>
</dbReference>
<dbReference type="Pfam" id="PF01047">
    <property type="entry name" value="MarR"/>
    <property type="match status" value="1"/>
</dbReference>
<feature type="domain" description="HTH marR-type" evidence="1">
    <location>
        <begin position="7"/>
        <end position="139"/>
    </location>
</feature>
<gene>
    <name evidence="2" type="ORF">SAMN04488105_102255</name>
</gene>
<keyword evidence="3" id="KW-1185">Reference proteome</keyword>
<sequence>MPDTLLIGQIGYQIARTNRQLELDLEARLKPLSLSVDQFRILRCLGENGRLPMGELASSVFVEPANLTKIIDRMTSENLVMRVPDDKDRRRVLVTLAPEGTAKNATLDPIIREHDAYARDVLAAEDGDPLRRLLAGIKASG</sequence>
<dbReference type="GO" id="GO:0003700">
    <property type="term" value="F:DNA-binding transcription factor activity"/>
    <property type="evidence" value="ECO:0007669"/>
    <property type="project" value="InterPro"/>
</dbReference>
<organism evidence="2 3">
    <name type="scientific">Salipiger thiooxidans</name>
    <dbReference type="NCBI Taxonomy" id="282683"/>
    <lineage>
        <taxon>Bacteria</taxon>
        <taxon>Pseudomonadati</taxon>
        <taxon>Pseudomonadota</taxon>
        <taxon>Alphaproteobacteria</taxon>
        <taxon>Rhodobacterales</taxon>
        <taxon>Roseobacteraceae</taxon>
        <taxon>Salipiger</taxon>
    </lineage>
</organism>
<name>A0A1G7BLE0_9RHOB</name>
<dbReference type="InterPro" id="IPR000835">
    <property type="entry name" value="HTH_MarR-typ"/>
</dbReference>
<evidence type="ECO:0000313" key="3">
    <source>
        <dbReference type="Proteomes" id="UP000198994"/>
    </source>
</evidence>
<dbReference type="STRING" id="282683.SAMN04488105_102255"/>
<dbReference type="PANTHER" id="PTHR33164:SF43">
    <property type="entry name" value="HTH-TYPE TRANSCRIPTIONAL REPRESSOR YETL"/>
    <property type="match status" value="1"/>
</dbReference>
<dbReference type="Gene3D" id="1.10.10.10">
    <property type="entry name" value="Winged helix-like DNA-binding domain superfamily/Winged helix DNA-binding domain"/>
    <property type="match status" value="1"/>
</dbReference>
<dbReference type="InterPro" id="IPR036390">
    <property type="entry name" value="WH_DNA-bd_sf"/>
</dbReference>
<proteinExistence type="predicted"/>
<dbReference type="InterPro" id="IPR039422">
    <property type="entry name" value="MarR/SlyA-like"/>
</dbReference>
<evidence type="ECO:0000313" key="2">
    <source>
        <dbReference type="EMBL" id="SDE27941.1"/>
    </source>
</evidence>
<dbReference type="RefSeq" id="WP_165617016.1">
    <property type="nucleotide sequence ID" value="NZ_FNAV01000002.1"/>
</dbReference>
<dbReference type="PANTHER" id="PTHR33164">
    <property type="entry name" value="TRANSCRIPTIONAL REGULATOR, MARR FAMILY"/>
    <property type="match status" value="1"/>
</dbReference>